<name>A0A2T5C2Y9_9BACT</name>
<dbReference type="RefSeq" id="WP_245915690.1">
    <property type="nucleotide sequence ID" value="NZ_OY782574.1"/>
</dbReference>
<comment type="caution">
    <text evidence="2">The sequence shown here is derived from an EMBL/GenBank/DDBJ whole genome shotgun (WGS) entry which is preliminary data.</text>
</comment>
<evidence type="ECO:0000313" key="3">
    <source>
        <dbReference type="Proteomes" id="UP000243525"/>
    </source>
</evidence>
<feature type="signal peptide" evidence="1">
    <location>
        <begin position="1"/>
        <end position="24"/>
    </location>
</feature>
<keyword evidence="3" id="KW-1185">Reference proteome</keyword>
<dbReference type="Gene3D" id="1.25.40.390">
    <property type="match status" value="2"/>
</dbReference>
<accession>A0A2T5C2Y9</accession>
<protein>
    <submittedName>
        <fullName evidence="2">SusD/RagB-like outer membrane lipoprotein</fullName>
    </submittedName>
</protein>
<organism evidence="2 3">
    <name type="scientific">Mangrovibacterium marinum</name>
    <dbReference type="NCBI Taxonomy" id="1639118"/>
    <lineage>
        <taxon>Bacteria</taxon>
        <taxon>Pseudomonadati</taxon>
        <taxon>Bacteroidota</taxon>
        <taxon>Bacteroidia</taxon>
        <taxon>Marinilabiliales</taxon>
        <taxon>Prolixibacteraceae</taxon>
        <taxon>Mangrovibacterium</taxon>
    </lineage>
</organism>
<dbReference type="InterPro" id="IPR011990">
    <property type="entry name" value="TPR-like_helical_dom_sf"/>
</dbReference>
<sequence length="624" mass="69652">MNKKILIIATFLVTLLFGMQSCNDDNFFADKDKFADLNSDPSVVSDPDIRFLISRAMQQMYNNDYTVWFYSYNDYVYPYSQVAASTTAGNNTTFNEGSLTGLQNLYRALVPGVDARMRIDDLDAEERSSSQAMKALTYAIQIYVGISNLDYIGGMSYSEAGLANYTTPPLLTPKVDTEQELFNLWLDELDQAIADLGKSDQFSLGNQDMMYKGDYTKWSKFCNLLKLRIAARLVNADRAKALQIAQEVGASSYMNELGDDLLFNVGVNYRGTGEGVGDGWIGYAANNLIEFLKANKDPRLRFLFRKNNFNPEVIDAIIETLGFDGLPSQIQDIINLNGEGKFDSWKSGYEEPWGRYWGVPLSTAAITQNEYFQQSTLFFATKADGSNRKTYTWSSVIEEKNQRTTLTYTYPTKPGGSVLQVVGNEVPLYVLLGSAAETNLYLAEFKLLGANLPMTAQEYLTQGVSLSVQRMDNLAERHEIPYYDEDPVLADPAEGATKLQDGELAALLSKDICTLDGTDDLEKVYIQQYIQNLITPGDLWTTVRRSGIPKVGSAYFAWEDFGVGNIPRRVAINTPSEADLMYDIIIAYYQAAGITTNTNTASVLSSERLWFDKNNPNYGAGPIE</sequence>
<dbReference type="PROSITE" id="PS51257">
    <property type="entry name" value="PROKAR_LIPOPROTEIN"/>
    <property type="match status" value="1"/>
</dbReference>
<gene>
    <name evidence="2" type="ORF">C8N47_106196</name>
</gene>
<dbReference type="Proteomes" id="UP000243525">
    <property type="component" value="Unassembled WGS sequence"/>
</dbReference>
<reference evidence="2 3" key="1">
    <citation type="submission" date="2018-04" db="EMBL/GenBank/DDBJ databases">
        <title>Genomic Encyclopedia of Archaeal and Bacterial Type Strains, Phase II (KMG-II): from individual species to whole genera.</title>
        <authorList>
            <person name="Goeker M."/>
        </authorList>
    </citation>
    <scope>NUCLEOTIDE SEQUENCE [LARGE SCALE GENOMIC DNA]</scope>
    <source>
        <strain evidence="2 3">DSM 28823</strain>
    </source>
</reference>
<keyword evidence="1" id="KW-0732">Signal</keyword>
<feature type="chain" id="PRO_5015599523" evidence="1">
    <location>
        <begin position="25"/>
        <end position="624"/>
    </location>
</feature>
<dbReference type="InterPro" id="IPR041662">
    <property type="entry name" value="SusD-like_2"/>
</dbReference>
<dbReference type="Pfam" id="PF12771">
    <property type="entry name" value="SusD-like_2"/>
    <property type="match status" value="1"/>
</dbReference>
<evidence type="ECO:0000313" key="2">
    <source>
        <dbReference type="EMBL" id="PTN09096.1"/>
    </source>
</evidence>
<dbReference type="SUPFAM" id="SSF48452">
    <property type="entry name" value="TPR-like"/>
    <property type="match status" value="1"/>
</dbReference>
<keyword evidence="2" id="KW-0449">Lipoprotein</keyword>
<proteinExistence type="predicted"/>
<dbReference type="AlphaFoldDB" id="A0A2T5C2Y9"/>
<evidence type="ECO:0000256" key="1">
    <source>
        <dbReference type="SAM" id="SignalP"/>
    </source>
</evidence>
<dbReference type="EMBL" id="QAAD01000006">
    <property type="protein sequence ID" value="PTN09096.1"/>
    <property type="molecule type" value="Genomic_DNA"/>
</dbReference>